<dbReference type="Proteomes" id="UP000054911">
    <property type="component" value="Unassembled WGS sequence"/>
</dbReference>
<dbReference type="RefSeq" id="WP_061173583.1">
    <property type="nucleotide sequence ID" value="NZ_FCOE02000003.1"/>
</dbReference>
<keyword evidence="3 5" id="KW-0547">Nucleotide-binding</keyword>
<comment type="function">
    <text evidence="5">Involved in the formation of 2-(5''-phosphoribosyl)-3'-dephosphocoenzyme-A, the prosthetic group of the acyl-carrier protein of the malonate decarboxylase.</text>
</comment>
<evidence type="ECO:0000313" key="7">
    <source>
        <dbReference type="Proteomes" id="UP000054911"/>
    </source>
</evidence>
<keyword evidence="7" id="KW-1185">Reference proteome</keyword>
<sequence>MSLTSDLARPTPGYSTDDYACAVARAAIGALHAEVMLDPKPGLVTRSSNGSHRDMNAALFVRSLFALRHYFPRIARAGEQGASFDGLRRLGIEAEDAMMRATRGVNTHRGAIFTLGLLAAAAGHLHARKSRLDAYEMCMTVSQRYGAAIIDSRMDARPSHGLRASRAYGIAGAREIAALGFRVLRETAVPTLEDALARGLTRERAAVQTLFSVMAVLDDTNLFHRGGHAGVEFVQRESRAFLAAGGALAPDWRQRVRALDAAFVRRNLSPGGAADMLSATLFVHALQAL</sequence>
<accession>A0A157ZMH3</accession>
<keyword evidence="2 5" id="KW-0808">Transferase</keyword>
<dbReference type="OrthoDB" id="114886at2"/>
<evidence type="ECO:0000256" key="1">
    <source>
        <dbReference type="ARBA" id="ARBA00001210"/>
    </source>
</evidence>
<comment type="caution">
    <text evidence="6">The sequence shown here is derived from an EMBL/GenBank/DDBJ whole genome shotgun (WGS) entry which is preliminary data.</text>
</comment>
<name>A0A157ZMH3_9BURK</name>
<proteinExistence type="inferred from homology"/>
<keyword evidence="4 5" id="KW-0067">ATP-binding</keyword>
<evidence type="ECO:0000256" key="3">
    <source>
        <dbReference type="ARBA" id="ARBA00022741"/>
    </source>
</evidence>
<dbReference type="Gene3D" id="1.10.4200.10">
    <property type="entry name" value="Triphosphoribosyl-dephospho-CoA protein"/>
    <property type="match status" value="1"/>
</dbReference>
<dbReference type="GO" id="GO:0005524">
    <property type="term" value="F:ATP binding"/>
    <property type="evidence" value="ECO:0007669"/>
    <property type="project" value="UniProtKB-KW"/>
</dbReference>
<reference evidence="6" key="1">
    <citation type="submission" date="2016-01" db="EMBL/GenBank/DDBJ databases">
        <authorList>
            <person name="Peeters C."/>
        </authorList>
    </citation>
    <scope>NUCLEOTIDE SEQUENCE [LARGE SCALE GENOMIC DNA]</scope>
    <source>
        <strain evidence="6">LMG 29323</strain>
    </source>
</reference>
<dbReference type="GO" id="GO:0046917">
    <property type="term" value="F:triphosphoribosyl-dephospho-CoA synthase activity"/>
    <property type="evidence" value="ECO:0007669"/>
    <property type="project" value="UniProtKB-UniRule"/>
</dbReference>
<dbReference type="NCBIfam" id="TIGR03132">
    <property type="entry name" value="malonate_mdcB"/>
    <property type="match status" value="1"/>
</dbReference>
<dbReference type="InterPro" id="IPR017555">
    <property type="entry name" value="TriPribosyl-deP-CoA_syn"/>
</dbReference>
<dbReference type="STRING" id="1777141.AWB80_01014"/>
<protein>
    <recommendedName>
        <fullName evidence="5">Probable 2-(5''-triphosphoribosyl)-3'-dephosphocoenzyme-A synthase</fullName>
        <shortName evidence="5">2-(5''-triphosphoribosyl)-3'-dephospho-CoA synthase</shortName>
        <ecNumber evidence="5">2.4.2.52</ecNumber>
    </recommendedName>
</protein>
<dbReference type="GO" id="GO:0051191">
    <property type="term" value="P:prosthetic group biosynthetic process"/>
    <property type="evidence" value="ECO:0007669"/>
    <property type="project" value="TreeGrafter"/>
</dbReference>
<evidence type="ECO:0000256" key="4">
    <source>
        <dbReference type="ARBA" id="ARBA00022840"/>
    </source>
</evidence>
<gene>
    <name evidence="5" type="primary">mdcB</name>
    <name evidence="6" type="ORF">AWB80_01014</name>
</gene>
<dbReference type="EC" id="2.4.2.52" evidence="5"/>
<dbReference type="Pfam" id="PF01874">
    <property type="entry name" value="CitG"/>
    <property type="match status" value="1"/>
</dbReference>
<organism evidence="6 7">
    <name type="scientific">Caballeronia pedi</name>
    <dbReference type="NCBI Taxonomy" id="1777141"/>
    <lineage>
        <taxon>Bacteria</taxon>
        <taxon>Pseudomonadati</taxon>
        <taxon>Pseudomonadota</taxon>
        <taxon>Betaproteobacteria</taxon>
        <taxon>Burkholderiales</taxon>
        <taxon>Burkholderiaceae</taxon>
        <taxon>Caballeronia</taxon>
    </lineage>
</organism>
<evidence type="ECO:0000256" key="5">
    <source>
        <dbReference type="HAMAP-Rule" id="MF_01883"/>
    </source>
</evidence>
<evidence type="ECO:0000256" key="2">
    <source>
        <dbReference type="ARBA" id="ARBA00022679"/>
    </source>
</evidence>
<dbReference type="HAMAP" id="MF_01883">
    <property type="entry name" value="MdcB"/>
    <property type="match status" value="1"/>
</dbReference>
<dbReference type="AlphaFoldDB" id="A0A157ZMH3"/>
<comment type="catalytic activity">
    <reaction evidence="1 5">
        <text>3'-dephospho-CoA + ATP = 2'-(5''-triphospho-alpha-D-ribosyl)-3'-dephospho-CoA + adenine</text>
        <dbReference type="Rhea" id="RHEA:15117"/>
        <dbReference type="ChEBI" id="CHEBI:16708"/>
        <dbReference type="ChEBI" id="CHEBI:30616"/>
        <dbReference type="ChEBI" id="CHEBI:57328"/>
        <dbReference type="ChEBI" id="CHEBI:61378"/>
        <dbReference type="EC" id="2.4.2.52"/>
    </reaction>
</comment>
<comment type="similarity">
    <text evidence="5">Belongs to the CitG/MdcB family.</text>
</comment>
<dbReference type="PANTHER" id="PTHR30201">
    <property type="entry name" value="TRIPHOSPHORIBOSYL-DEPHOSPHO-COA SYNTHASE"/>
    <property type="match status" value="1"/>
</dbReference>
<dbReference type="InterPro" id="IPR002736">
    <property type="entry name" value="CitG"/>
</dbReference>
<dbReference type="EMBL" id="FCOE02000003">
    <property type="protein sequence ID" value="SAK46722.1"/>
    <property type="molecule type" value="Genomic_DNA"/>
</dbReference>
<dbReference type="PANTHER" id="PTHR30201:SF2">
    <property type="entry name" value="2-(5''-TRIPHOSPHORIBOSYL)-3'-DEPHOSPHOCOENZYME-A SYNTHASE"/>
    <property type="match status" value="1"/>
</dbReference>
<evidence type="ECO:0000313" key="6">
    <source>
        <dbReference type="EMBL" id="SAK46722.1"/>
    </source>
</evidence>